<protein>
    <submittedName>
        <fullName evidence="2">Uncharacterized protein</fullName>
    </submittedName>
</protein>
<name>K0R9X0_THAOC</name>
<organism evidence="2 3">
    <name type="scientific">Thalassiosira oceanica</name>
    <name type="common">Marine diatom</name>
    <dbReference type="NCBI Taxonomy" id="159749"/>
    <lineage>
        <taxon>Eukaryota</taxon>
        <taxon>Sar</taxon>
        <taxon>Stramenopiles</taxon>
        <taxon>Ochrophyta</taxon>
        <taxon>Bacillariophyta</taxon>
        <taxon>Coscinodiscophyceae</taxon>
        <taxon>Thalassiosirophycidae</taxon>
        <taxon>Thalassiosirales</taxon>
        <taxon>Thalassiosiraceae</taxon>
        <taxon>Thalassiosira</taxon>
    </lineage>
</organism>
<comment type="caution">
    <text evidence="2">The sequence shown here is derived from an EMBL/GenBank/DDBJ whole genome shotgun (WGS) entry which is preliminary data.</text>
</comment>
<feature type="compositionally biased region" description="Basic and acidic residues" evidence="1">
    <location>
        <begin position="189"/>
        <end position="204"/>
    </location>
</feature>
<evidence type="ECO:0000256" key="1">
    <source>
        <dbReference type="SAM" id="MobiDB-lite"/>
    </source>
</evidence>
<sequence length="223" mass="23624">MQGASTTLCASEEKEHILSASLFPDSLWPAGTQPDIFTAGNYGVDRRSLGVAISVDPLFPTASARESHGAASFRVVSTRRGVAVDSEASVQSVSVLGYLGYCFCLHPREGHGQIGAATFVTLGGSRSKRAPSRKRVTIPRAFTASSLRRLPGGRGGSFPKVDWVTSSTQYAPLARVLRRRPAPGAGGEDAERHGVHSEEQEHSGGKRRLLLRVDRGGRSSGGA</sequence>
<gene>
    <name evidence="2" type="ORF">THAOC_31116</name>
</gene>
<proteinExistence type="predicted"/>
<reference evidence="2 3" key="1">
    <citation type="journal article" date="2012" name="Genome Biol.">
        <title>Genome and low-iron response of an oceanic diatom adapted to chronic iron limitation.</title>
        <authorList>
            <person name="Lommer M."/>
            <person name="Specht M."/>
            <person name="Roy A.S."/>
            <person name="Kraemer L."/>
            <person name="Andreson R."/>
            <person name="Gutowska M.A."/>
            <person name="Wolf J."/>
            <person name="Bergner S.V."/>
            <person name="Schilhabel M.B."/>
            <person name="Klostermeier U.C."/>
            <person name="Beiko R.G."/>
            <person name="Rosenstiel P."/>
            <person name="Hippler M."/>
            <person name="Laroche J."/>
        </authorList>
    </citation>
    <scope>NUCLEOTIDE SEQUENCE [LARGE SCALE GENOMIC DNA]</scope>
    <source>
        <strain evidence="2 3">CCMP1005</strain>
    </source>
</reference>
<dbReference type="AlphaFoldDB" id="K0R9X0"/>
<keyword evidence="3" id="KW-1185">Reference proteome</keyword>
<accession>K0R9X0</accession>
<feature type="region of interest" description="Disordered" evidence="1">
    <location>
        <begin position="178"/>
        <end position="223"/>
    </location>
</feature>
<evidence type="ECO:0000313" key="2">
    <source>
        <dbReference type="EMBL" id="EJK49955.1"/>
    </source>
</evidence>
<dbReference type="EMBL" id="AGNL01044308">
    <property type="protein sequence ID" value="EJK49955.1"/>
    <property type="molecule type" value="Genomic_DNA"/>
</dbReference>
<evidence type="ECO:0000313" key="3">
    <source>
        <dbReference type="Proteomes" id="UP000266841"/>
    </source>
</evidence>
<dbReference type="Proteomes" id="UP000266841">
    <property type="component" value="Unassembled WGS sequence"/>
</dbReference>